<dbReference type="PANTHER" id="PTHR24220">
    <property type="entry name" value="IMPORT ATP-BINDING PROTEIN"/>
    <property type="match status" value="1"/>
</dbReference>
<dbReference type="InterPro" id="IPR027417">
    <property type="entry name" value="P-loop_NTPase"/>
</dbReference>
<name>A0ABV5W124_9BACL</name>
<proteinExistence type="predicted"/>
<dbReference type="SMART" id="SM00382">
    <property type="entry name" value="AAA"/>
    <property type="match status" value="1"/>
</dbReference>
<protein>
    <submittedName>
        <fullName evidence="5">ABC transporter ATP-binding protein</fullName>
    </submittedName>
</protein>
<evidence type="ECO:0000256" key="3">
    <source>
        <dbReference type="ARBA" id="ARBA00022840"/>
    </source>
</evidence>
<evidence type="ECO:0000313" key="5">
    <source>
        <dbReference type="EMBL" id="MFB9754275.1"/>
    </source>
</evidence>
<evidence type="ECO:0000259" key="4">
    <source>
        <dbReference type="PROSITE" id="PS50893"/>
    </source>
</evidence>
<comment type="caution">
    <text evidence="5">The sequence shown here is derived from an EMBL/GenBank/DDBJ whole genome shotgun (WGS) entry which is preliminary data.</text>
</comment>
<reference evidence="5 6" key="1">
    <citation type="submission" date="2024-09" db="EMBL/GenBank/DDBJ databases">
        <authorList>
            <person name="Sun Q."/>
            <person name="Mori K."/>
        </authorList>
    </citation>
    <scope>NUCLEOTIDE SEQUENCE [LARGE SCALE GENOMIC DNA]</scope>
    <source>
        <strain evidence="5 6">JCM 12520</strain>
    </source>
</reference>
<dbReference type="EMBL" id="JBHMAG010000014">
    <property type="protein sequence ID" value="MFB9754275.1"/>
    <property type="molecule type" value="Genomic_DNA"/>
</dbReference>
<keyword evidence="3 5" id="KW-0067">ATP-binding</keyword>
<gene>
    <name evidence="5" type="ORF">ACFFNY_22115</name>
</gene>
<evidence type="ECO:0000313" key="6">
    <source>
        <dbReference type="Proteomes" id="UP001589619"/>
    </source>
</evidence>
<accession>A0ABV5W124</accession>
<dbReference type="Pfam" id="PF00005">
    <property type="entry name" value="ABC_tran"/>
    <property type="match status" value="1"/>
</dbReference>
<dbReference type="PANTHER" id="PTHR24220:SF659">
    <property type="entry name" value="TRANSPORTER, PUTATIVE-RELATED"/>
    <property type="match status" value="1"/>
</dbReference>
<evidence type="ECO:0000256" key="1">
    <source>
        <dbReference type="ARBA" id="ARBA00022448"/>
    </source>
</evidence>
<organism evidence="5 6">
    <name type="scientific">Paenibacillus hodogayensis</name>
    <dbReference type="NCBI Taxonomy" id="279208"/>
    <lineage>
        <taxon>Bacteria</taxon>
        <taxon>Bacillati</taxon>
        <taxon>Bacillota</taxon>
        <taxon>Bacilli</taxon>
        <taxon>Bacillales</taxon>
        <taxon>Paenibacillaceae</taxon>
        <taxon>Paenibacillus</taxon>
    </lineage>
</organism>
<evidence type="ECO:0000256" key="2">
    <source>
        <dbReference type="ARBA" id="ARBA00022741"/>
    </source>
</evidence>
<keyword evidence="1" id="KW-0813">Transport</keyword>
<dbReference type="InterPro" id="IPR003439">
    <property type="entry name" value="ABC_transporter-like_ATP-bd"/>
</dbReference>
<dbReference type="PROSITE" id="PS50893">
    <property type="entry name" value="ABC_TRANSPORTER_2"/>
    <property type="match status" value="1"/>
</dbReference>
<dbReference type="CDD" id="cd03255">
    <property type="entry name" value="ABC_MJ0796_LolCDE_FtsE"/>
    <property type="match status" value="1"/>
</dbReference>
<dbReference type="InterPro" id="IPR017911">
    <property type="entry name" value="MacB-like_ATP-bd"/>
</dbReference>
<keyword evidence="6" id="KW-1185">Reference proteome</keyword>
<keyword evidence="2" id="KW-0547">Nucleotide-binding</keyword>
<dbReference type="GO" id="GO:0005524">
    <property type="term" value="F:ATP binding"/>
    <property type="evidence" value="ECO:0007669"/>
    <property type="project" value="UniProtKB-KW"/>
</dbReference>
<dbReference type="InterPro" id="IPR015854">
    <property type="entry name" value="ABC_transpr_LolD-like"/>
</dbReference>
<dbReference type="SUPFAM" id="SSF52540">
    <property type="entry name" value="P-loop containing nucleoside triphosphate hydrolases"/>
    <property type="match status" value="1"/>
</dbReference>
<dbReference type="InterPro" id="IPR003593">
    <property type="entry name" value="AAA+_ATPase"/>
</dbReference>
<dbReference type="RefSeq" id="WP_344913910.1">
    <property type="nucleotide sequence ID" value="NZ_BAAAYO010000013.1"/>
</dbReference>
<sequence>MIVLDNIVKSYALQGQSLPILRIRQWKVESGQRIALMGPSGSGKSTLLHLIGGVLKADSGELRVGSFELHRMREPARDSFRAANIGYMFQDFHLIPSLSARQNVELVMDRKLARRERQDRIEHWFERVGLTERMNHLPSQLSRGQQQRVAMIRALVNRPPLVLADEPTGSLDRVTAEKVMALLLQLCGEEKLTLLTVTHDDQLAGMYPTRVQMSEINELMAERTGGDAMAIRAGGAL</sequence>
<dbReference type="Gene3D" id="3.40.50.300">
    <property type="entry name" value="P-loop containing nucleotide triphosphate hydrolases"/>
    <property type="match status" value="1"/>
</dbReference>
<dbReference type="Proteomes" id="UP001589619">
    <property type="component" value="Unassembled WGS sequence"/>
</dbReference>
<feature type="domain" description="ABC transporter" evidence="4">
    <location>
        <begin position="2"/>
        <end position="233"/>
    </location>
</feature>